<evidence type="ECO:0000313" key="4">
    <source>
        <dbReference type="EMBL" id="GAA3698292.1"/>
    </source>
</evidence>
<keyword evidence="5" id="KW-1185">Reference proteome</keyword>
<feature type="region of interest" description="Disordered" evidence="2">
    <location>
        <begin position="36"/>
        <end position="128"/>
    </location>
</feature>
<accession>A0ABP7CYC4</accession>
<reference evidence="5" key="1">
    <citation type="journal article" date="2019" name="Int. J. Syst. Evol. Microbiol.">
        <title>The Global Catalogue of Microorganisms (GCM) 10K type strain sequencing project: providing services to taxonomists for standard genome sequencing and annotation.</title>
        <authorList>
            <consortium name="The Broad Institute Genomics Platform"/>
            <consortium name="The Broad Institute Genome Sequencing Center for Infectious Disease"/>
            <person name="Wu L."/>
            <person name="Ma J."/>
        </authorList>
    </citation>
    <scope>NUCLEOTIDE SEQUENCE [LARGE SCALE GENOMIC DNA]</scope>
    <source>
        <strain evidence="5">JCM 16904</strain>
    </source>
</reference>
<dbReference type="PANTHER" id="PTHR48081:SF13">
    <property type="entry name" value="ALPHA_BETA HYDROLASE"/>
    <property type="match status" value="1"/>
</dbReference>
<evidence type="ECO:0000259" key="3">
    <source>
        <dbReference type="Pfam" id="PF20434"/>
    </source>
</evidence>
<feature type="compositionally biased region" description="Low complexity" evidence="2">
    <location>
        <begin position="39"/>
        <end position="67"/>
    </location>
</feature>
<gene>
    <name evidence="4" type="ORF">GCM10022224_075340</name>
</gene>
<feature type="compositionally biased region" description="Low complexity" evidence="2">
    <location>
        <begin position="92"/>
        <end position="101"/>
    </location>
</feature>
<sequence length="425" mass="44221">MNHEDAKPTARPYGRRRVAVPAVLTALGCLTVAACSSGSSSAETPRPASASSSSASASAACPQPSFAGRNGGAPPSGPAAGGTPSAPPGAASPPAGTSPGPIRELSIAKTIKPSDNSTSTVYTPAGPEITCGKTPVRLQSDITYATPTTTDGRQIPLKLDIQTPGSAGSKPLVVYITGGGFNFAQKSANLNQRTWVAEQGYVVASIEYRTVSNGNATYKDAVADVKSAVRFLRAHASEYGIDPANVAVWGQSAGGYLAAMAGATNGDKQYEQGDNLDQSSEVQGVVDQFGPSDLSKLAADFDVDMQNDTYTPGNGFAQWVYGPGTERSVKDETPEVRAANPASHVSSRSAPFIELHGSQDHFVSPSQTLIVHEALRAEGVESARYVLEGADHGDLSFTGDTEASKPWNTQQTMGYILEFLNRHLT</sequence>
<evidence type="ECO:0000256" key="1">
    <source>
        <dbReference type="ARBA" id="ARBA00022801"/>
    </source>
</evidence>
<dbReference type="PROSITE" id="PS51257">
    <property type="entry name" value="PROKAR_LIPOPROTEIN"/>
    <property type="match status" value="1"/>
</dbReference>
<dbReference type="Proteomes" id="UP001500902">
    <property type="component" value="Unassembled WGS sequence"/>
</dbReference>
<dbReference type="EMBL" id="BAAAZP010000152">
    <property type="protein sequence ID" value="GAA3698292.1"/>
    <property type="molecule type" value="Genomic_DNA"/>
</dbReference>
<dbReference type="RefSeq" id="WP_344889276.1">
    <property type="nucleotide sequence ID" value="NZ_BAAAZP010000152.1"/>
</dbReference>
<name>A0ABP7CYC4_9ACTN</name>
<dbReference type="Pfam" id="PF20434">
    <property type="entry name" value="BD-FAE"/>
    <property type="match status" value="1"/>
</dbReference>
<evidence type="ECO:0000256" key="2">
    <source>
        <dbReference type="SAM" id="MobiDB-lite"/>
    </source>
</evidence>
<dbReference type="InterPro" id="IPR029058">
    <property type="entry name" value="AB_hydrolase_fold"/>
</dbReference>
<proteinExistence type="predicted"/>
<dbReference type="Gene3D" id="3.40.50.1820">
    <property type="entry name" value="alpha/beta hydrolase"/>
    <property type="match status" value="1"/>
</dbReference>
<dbReference type="PANTHER" id="PTHR48081">
    <property type="entry name" value="AB HYDROLASE SUPERFAMILY PROTEIN C4A8.06C"/>
    <property type="match status" value="1"/>
</dbReference>
<dbReference type="InterPro" id="IPR049492">
    <property type="entry name" value="BD-FAE-like_dom"/>
</dbReference>
<organism evidence="4 5">
    <name type="scientific">Nonomuraea antimicrobica</name>
    <dbReference type="NCBI Taxonomy" id="561173"/>
    <lineage>
        <taxon>Bacteria</taxon>
        <taxon>Bacillati</taxon>
        <taxon>Actinomycetota</taxon>
        <taxon>Actinomycetes</taxon>
        <taxon>Streptosporangiales</taxon>
        <taxon>Streptosporangiaceae</taxon>
        <taxon>Nonomuraea</taxon>
    </lineage>
</organism>
<feature type="domain" description="BD-FAE-like" evidence="3">
    <location>
        <begin position="159"/>
        <end position="375"/>
    </location>
</feature>
<feature type="compositionally biased region" description="Polar residues" evidence="2">
    <location>
        <begin position="113"/>
        <end position="122"/>
    </location>
</feature>
<protein>
    <recommendedName>
        <fullName evidence="3">BD-FAE-like domain-containing protein</fullName>
    </recommendedName>
</protein>
<keyword evidence="1" id="KW-0378">Hydrolase</keyword>
<dbReference type="InterPro" id="IPR050300">
    <property type="entry name" value="GDXG_lipolytic_enzyme"/>
</dbReference>
<comment type="caution">
    <text evidence="4">The sequence shown here is derived from an EMBL/GenBank/DDBJ whole genome shotgun (WGS) entry which is preliminary data.</text>
</comment>
<dbReference type="SUPFAM" id="SSF53474">
    <property type="entry name" value="alpha/beta-Hydrolases"/>
    <property type="match status" value="1"/>
</dbReference>
<evidence type="ECO:0000313" key="5">
    <source>
        <dbReference type="Proteomes" id="UP001500902"/>
    </source>
</evidence>